<feature type="domain" description="C2H2-type" evidence="9">
    <location>
        <begin position="473"/>
        <end position="500"/>
    </location>
</feature>
<keyword evidence="3" id="KW-0677">Repeat</keyword>
<dbReference type="SUPFAM" id="SSF57667">
    <property type="entry name" value="beta-beta-alpha zinc fingers"/>
    <property type="match status" value="11"/>
</dbReference>
<evidence type="ECO:0000256" key="5">
    <source>
        <dbReference type="ARBA" id="ARBA00022833"/>
    </source>
</evidence>
<protein>
    <recommendedName>
        <fullName evidence="9">C2H2-type domain-containing protein</fullName>
    </recommendedName>
</protein>
<dbReference type="EMBL" id="JXXN02002677">
    <property type="protein sequence ID" value="THD22552.1"/>
    <property type="molecule type" value="Genomic_DNA"/>
</dbReference>
<dbReference type="PROSITE" id="PS50157">
    <property type="entry name" value="ZINC_FINGER_C2H2_2"/>
    <property type="match status" value="18"/>
</dbReference>
<feature type="compositionally biased region" description="Polar residues" evidence="8">
    <location>
        <begin position="419"/>
        <end position="440"/>
    </location>
</feature>
<feature type="domain" description="C2H2-type" evidence="9">
    <location>
        <begin position="501"/>
        <end position="524"/>
    </location>
</feature>
<dbReference type="Proteomes" id="UP000230066">
    <property type="component" value="Unassembled WGS sequence"/>
</dbReference>
<feature type="domain" description="C2H2-type" evidence="9">
    <location>
        <begin position="1418"/>
        <end position="1446"/>
    </location>
</feature>
<keyword evidence="2" id="KW-0479">Metal-binding</keyword>
<evidence type="ECO:0000313" key="11">
    <source>
        <dbReference type="Proteomes" id="UP000230066"/>
    </source>
</evidence>
<dbReference type="GO" id="GO:0001228">
    <property type="term" value="F:DNA-binding transcription activator activity, RNA polymerase II-specific"/>
    <property type="evidence" value="ECO:0007669"/>
    <property type="project" value="TreeGrafter"/>
</dbReference>
<feature type="domain" description="C2H2-type" evidence="9">
    <location>
        <begin position="654"/>
        <end position="682"/>
    </location>
</feature>
<comment type="subcellular location">
    <subcellularLocation>
        <location evidence="1">Nucleus</location>
    </subcellularLocation>
</comment>
<feature type="compositionally biased region" description="Basic and acidic residues" evidence="8">
    <location>
        <begin position="1597"/>
        <end position="1606"/>
    </location>
</feature>
<feature type="domain" description="C2H2-type" evidence="9">
    <location>
        <begin position="788"/>
        <end position="815"/>
    </location>
</feature>
<evidence type="ECO:0000313" key="10">
    <source>
        <dbReference type="EMBL" id="THD22552.1"/>
    </source>
</evidence>
<feature type="domain" description="C2H2-type" evidence="9">
    <location>
        <begin position="181"/>
        <end position="208"/>
    </location>
</feature>
<evidence type="ECO:0000256" key="2">
    <source>
        <dbReference type="ARBA" id="ARBA00022723"/>
    </source>
</evidence>
<feature type="region of interest" description="Disordered" evidence="8">
    <location>
        <begin position="1525"/>
        <end position="1560"/>
    </location>
</feature>
<evidence type="ECO:0000256" key="1">
    <source>
        <dbReference type="ARBA" id="ARBA00004123"/>
    </source>
</evidence>
<evidence type="ECO:0000256" key="8">
    <source>
        <dbReference type="SAM" id="MobiDB-lite"/>
    </source>
</evidence>
<feature type="domain" description="C2H2-type" evidence="9">
    <location>
        <begin position="308"/>
        <end position="341"/>
    </location>
</feature>
<feature type="domain" description="C2H2-type" evidence="9">
    <location>
        <begin position="1390"/>
        <end position="1417"/>
    </location>
</feature>
<feature type="domain" description="C2H2-type" evidence="9">
    <location>
        <begin position="1457"/>
        <end position="1484"/>
    </location>
</feature>
<evidence type="ECO:0000256" key="3">
    <source>
        <dbReference type="ARBA" id="ARBA00022737"/>
    </source>
</evidence>
<feature type="domain" description="C2H2-type" evidence="9">
    <location>
        <begin position="1747"/>
        <end position="1774"/>
    </location>
</feature>
<evidence type="ECO:0000256" key="6">
    <source>
        <dbReference type="ARBA" id="ARBA00023242"/>
    </source>
</evidence>
<feature type="region of interest" description="Disordered" evidence="8">
    <location>
        <begin position="1358"/>
        <end position="1377"/>
    </location>
</feature>
<proteinExistence type="predicted"/>
<dbReference type="PROSITE" id="PS00028">
    <property type="entry name" value="ZINC_FINGER_C2H2_1"/>
    <property type="match status" value="19"/>
</dbReference>
<dbReference type="PANTHER" id="PTHR24376">
    <property type="entry name" value="ZINC FINGER PROTEIN"/>
    <property type="match status" value="1"/>
</dbReference>
<dbReference type="GO" id="GO:0000978">
    <property type="term" value="F:RNA polymerase II cis-regulatory region sequence-specific DNA binding"/>
    <property type="evidence" value="ECO:0007669"/>
    <property type="project" value="TreeGrafter"/>
</dbReference>
<dbReference type="PANTHER" id="PTHR24376:SF216">
    <property type="entry name" value="ZINC FINGER PROTEIN 420-LIKE"/>
    <property type="match status" value="1"/>
</dbReference>
<evidence type="ECO:0000256" key="4">
    <source>
        <dbReference type="ARBA" id="ARBA00022771"/>
    </source>
</evidence>
<keyword evidence="11" id="KW-1185">Reference proteome</keyword>
<accession>A0A4E0RWX5</accession>
<feature type="domain" description="C2H2-type" evidence="9">
    <location>
        <begin position="209"/>
        <end position="237"/>
    </location>
</feature>
<keyword evidence="4 7" id="KW-0863">Zinc-finger</keyword>
<evidence type="ECO:0000256" key="7">
    <source>
        <dbReference type="PROSITE-ProRule" id="PRU00042"/>
    </source>
</evidence>
<feature type="domain" description="C2H2-type" evidence="9">
    <location>
        <begin position="445"/>
        <end position="472"/>
    </location>
</feature>
<feature type="domain" description="C2H2-type" evidence="9">
    <location>
        <begin position="625"/>
        <end position="652"/>
    </location>
</feature>
<keyword evidence="5" id="KW-0862">Zinc</keyword>
<organism evidence="10 11">
    <name type="scientific">Fasciola hepatica</name>
    <name type="common">Liver fluke</name>
    <dbReference type="NCBI Taxonomy" id="6192"/>
    <lineage>
        <taxon>Eukaryota</taxon>
        <taxon>Metazoa</taxon>
        <taxon>Spiralia</taxon>
        <taxon>Lophotrochozoa</taxon>
        <taxon>Platyhelminthes</taxon>
        <taxon>Trematoda</taxon>
        <taxon>Digenea</taxon>
        <taxon>Plagiorchiida</taxon>
        <taxon>Echinostomata</taxon>
        <taxon>Echinostomatoidea</taxon>
        <taxon>Fasciolidae</taxon>
        <taxon>Fasciola</taxon>
    </lineage>
</organism>
<comment type="caution">
    <text evidence="10">The sequence shown here is derived from an EMBL/GenBank/DDBJ whole genome shotgun (WGS) entry which is preliminary data.</text>
</comment>
<feature type="domain" description="C2H2-type" evidence="9">
    <location>
        <begin position="1720"/>
        <end position="1743"/>
    </location>
</feature>
<keyword evidence="6" id="KW-0539">Nucleus</keyword>
<sequence>MSNVPSNVLLSDASTVNQIFQVCTSSDTVETAVNETATGYFIASKDDANFVVLDPGNVVKALSDGFCVCYVDESLNGDCSAYPGTTFPDRTLEDRTQSVLINDTSSEFILLDHPEQLTNGFSRPERVDTFNDTIANESQLLRQTLGRLGKPFISTESPKTVSLEPNGSSDVPNHNLQSQSLECTVCGLAFTNKGKLQRHIRTHENDKPNSCSHCFSKFNHAENLLVHTTLVHTTADQLSTPYSCPLCPVRISRHAAFRSHVALHQIDEQLVCDHCHRLFPSQSILEAHQRVEHSEPLLPTDGRFISRYRCHLCHTVIYSLGNLTKHYRTCHPDEIKSGRKPRSASDMNLIPSVTISNTLAPVEAVPTESPPVPSNTTGKGVRASKLRAKAYLASLKPRPSKPRLASGDSRNLMIAVIDSTETQNTSSRSVPEVQSTQPSGKPNPRVCSVCGKRFSKPCLVQRHMVRHTLVKPFECLVCHSRFTRKSTAQAHMLTHSDASTYFCPLCPREYTRRRNLVLHLERIHPNISVEFVDNCQQPHQQSGTNSLQLETNPCDSVSYSQILYPYPLTTDQPQIAEAGQLPDSVLNIKTMVSHPMSYTSFQEPCEIIELGPEQTSSAIPNRRPFVCSVCQKAFSSPRTLSVHLLRHSSAPLSYTCTHCARRFSSRTHQRYHIRSCHARNLTNRNKWPANHQSLERSLEDSGVEGPMKWNATERRFCRAARPFYGSNMCNQCPRRYRNLSHLRAHVREQHNSSLACFACTLCRRRFATTGALDRHMSRGHEQTVTKRRLCPICELSFVNTSSMKRHMVVHSSDRPYRCAWCFKSFKFHSSCTKHMKAQVCRSRLLVQSLDSTVVDTISSMNSGSIPLCPIYSDAFQLSDSLVNQQLSSSCSFTADKPSLSWPVCDVTMSTGSVHIPTKIVSIQYPLFSSSVDQNSQPFAHHLDLDNDALPQCESLSNALTWPDQNKAPVMVDSMHTNRIFIEQLPPLVQHSDSFEANAPLDPNIPGQSAEITVQSTETHGYTNLLMGSEYTRDPLDITNTLNGQPSWSFVTDATNSQSVAAAASYDQLTQSVEINQLSQSAKPCEDLISANLIGSGLHDVIHGVDEQPELNQPQLDTEQSQFPALLNVTQSNSAQPHESDHPGYEVNQNLKTVVAHPLLPTASLGKPEKEQDQELHFGCALCAVSFADTEALLLHSHTKHPVTEKQYNCSLCDTVVTSELLLKVHRQLHARPSLHSLRCPLCPFAVFTNQSGLTRHINCCHPAPNSQRFRCSRCGDRFFHLRQLRAHITASSCVRLEAASNDSSSAIRDRPRIRKRRSGQSRILPLKPKDLLCLAQTTPSHNLSLSEKYLIQAATEVVHGREKRQDPNQAGAPPVVSTSRADVNSAVKSHVCSVCARAFRLASDLKRHMCQHTGDRPFKCDQCDKQYLKHCQLQHHCFRVHKNASKLEQNEINRPRFGCHVCSRLFTDKFSLFRHMRLHASRRRFTCPYCHRQFTSAMRKRTHMAICPQAVLFDFPKADSDNVGNKKPMSFLDQLHDSNETGDSNNVNYAREKGEVESSTKQMMLDTVVVDLDELSTRDGELLPISIEPVLKGSAPEQRKTPHAESARNGGIRGLPGAEATEPSGEDREASLNSHSAPELLSDFTDKSERPLSTRFVEVTRCVTCAQDFPDLTSYARHECANRTINPYHLSVEPQLSCTRNKPNASTQPKRVNQLLQALYKCAQCDRLFNQLNTLRRHEAAVHEQSLLCNVCGAKFTKRSSLISHERIHLNIKPYRCSHCAMKFRQRSNMRRHVKLIHT</sequence>
<dbReference type="GO" id="GO:0005634">
    <property type="term" value="C:nucleus"/>
    <property type="evidence" value="ECO:0007669"/>
    <property type="project" value="UniProtKB-SubCell"/>
</dbReference>
<dbReference type="SMART" id="SM00355">
    <property type="entry name" value="ZnF_C2H2"/>
    <property type="match status" value="25"/>
</dbReference>
<dbReference type="InterPro" id="IPR036236">
    <property type="entry name" value="Znf_C2H2_sf"/>
</dbReference>
<reference evidence="10" key="1">
    <citation type="submission" date="2019-03" db="EMBL/GenBank/DDBJ databases">
        <title>Improved annotation for the trematode Fasciola hepatica.</title>
        <authorList>
            <person name="Choi Y.-J."/>
            <person name="Martin J."/>
            <person name="Mitreva M."/>
        </authorList>
    </citation>
    <scope>NUCLEOTIDE SEQUENCE [LARGE SCALE GENOMIC DNA]</scope>
</reference>
<dbReference type="GO" id="GO:0008270">
    <property type="term" value="F:zinc ion binding"/>
    <property type="evidence" value="ECO:0007669"/>
    <property type="project" value="UniProtKB-KW"/>
</dbReference>
<feature type="domain" description="C2H2-type" evidence="9">
    <location>
        <begin position="727"/>
        <end position="755"/>
    </location>
</feature>
<feature type="domain" description="C2H2-type" evidence="9">
    <location>
        <begin position="1775"/>
        <end position="1799"/>
    </location>
</feature>
<feature type="region of interest" description="Disordered" evidence="8">
    <location>
        <begin position="419"/>
        <end position="444"/>
    </location>
</feature>
<evidence type="ECO:0000259" key="9">
    <source>
        <dbReference type="PROSITE" id="PS50157"/>
    </source>
</evidence>
<gene>
    <name evidence="10" type="ORF">D915_006548</name>
</gene>
<feature type="region of interest" description="Disordered" evidence="8">
    <location>
        <begin position="1588"/>
        <end position="1645"/>
    </location>
</feature>
<dbReference type="Pfam" id="PF00096">
    <property type="entry name" value="zf-C2H2"/>
    <property type="match status" value="5"/>
</dbReference>
<dbReference type="InterPro" id="IPR013087">
    <property type="entry name" value="Znf_C2H2_type"/>
</dbReference>
<feature type="domain" description="C2H2-type" evidence="9">
    <location>
        <begin position="757"/>
        <end position="785"/>
    </location>
</feature>
<feature type="domain" description="C2H2-type" evidence="9">
    <location>
        <begin position="270"/>
        <end position="294"/>
    </location>
</feature>
<dbReference type="Gene3D" id="3.30.160.60">
    <property type="entry name" value="Classic Zinc Finger"/>
    <property type="match status" value="14"/>
</dbReference>
<dbReference type="FunFam" id="3.30.160.60:FF:000100">
    <property type="entry name" value="Zinc finger 45-like"/>
    <property type="match status" value="1"/>
</dbReference>
<name>A0A4E0RWX5_FASHE</name>